<keyword evidence="3" id="KW-1185">Reference proteome</keyword>
<dbReference type="EMBL" id="JARJCM010000005">
    <property type="protein sequence ID" value="KAJ7044934.1"/>
    <property type="molecule type" value="Genomic_DNA"/>
</dbReference>
<dbReference type="AlphaFoldDB" id="A0AAD6XGZ7"/>
<protein>
    <submittedName>
        <fullName evidence="2">Uncharacterized protein</fullName>
    </submittedName>
</protein>
<name>A0AAD6XGZ7_9AGAR</name>
<sequence length="738" mass="82524">MTTKITVANAAFLYPAALCRDLLRALDAAGSETLFTDFGLPLSVAMASVAYLMAPAIPIYEGFTLKDNAEPILRHYIQALRHSAHQQKIIIPECKELALPRTTAFLWSNKLTLQNIDQSLVDLNGWGVHCILLPEPLSSKRPLDSDSQDPDPKKQHLPQSTSNDTDIADPDIRRRILEKASILFDVIRATAWHPLSNPCATTVIPFPTLHSNQSSDPDTAFDLDMIDGIPSFRFKGRHFLEATLLPFIETEYYRLRPSTRICLFGTAGTGKAHLLTVAAVLLLSKQIPAVFLTLSGKRPSIVNLRDALLLAMVAAGITKHHDHIFNACQGDDSPKNLEKLFRHLGSDSFGNKLVFVILGLDSLSKEDANYVLGLTQGQLVCLSLGGNSTRRADIEDKIAAGKEGHKVLYLNGGIEENDLKGWLHQHEQEIGFTLTESDSKRLQATTGNVPALLSKVFQAMKKDLGCKGLREHHLDLGLDLRRIMSLHIEKVLERHPAKQKELRLLLLAALHHDMIDVSPYLIDNRYLYCDKQERWRTTSLFAYLAVLRCLLDLGNWVRYFEASKWLGCMSIVRDNPSMLGYAVEYGVTAALRDGLNTSNLKIPGDLPVFSLPKGGQPGQNIIPGIYVPVEFNHRFIDCVAVWHNNKTVCIAPMQITIVDATSKHSDSVTDFFTDDWRLWKAAAARSGFSFQWDFIWLINIQADKAMKILQKRGHIPRRRVHTVSINSVCPTIYEALQK</sequence>
<evidence type="ECO:0000313" key="2">
    <source>
        <dbReference type="EMBL" id="KAJ7044934.1"/>
    </source>
</evidence>
<accession>A0AAD6XGZ7</accession>
<evidence type="ECO:0000256" key="1">
    <source>
        <dbReference type="SAM" id="MobiDB-lite"/>
    </source>
</evidence>
<feature type="region of interest" description="Disordered" evidence="1">
    <location>
        <begin position="139"/>
        <end position="170"/>
    </location>
</feature>
<gene>
    <name evidence="2" type="ORF">C8F04DRAFT_1249380</name>
</gene>
<reference evidence="2" key="1">
    <citation type="submission" date="2023-03" db="EMBL/GenBank/DDBJ databases">
        <title>Massive genome expansion in bonnet fungi (Mycena s.s.) driven by repeated elements and novel gene families across ecological guilds.</title>
        <authorList>
            <consortium name="Lawrence Berkeley National Laboratory"/>
            <person name="Harder C.B."/>
            <person name="Miyauchi S."/>
            <person name="Viragh M."/>
            <person name="Kuo A."/>
            <person name="Thoen E."/>
            <person name="Andreopoulos B."/>
            <person name="Lu D."/>
            <person name="Skrede I."/>
            <person name="Drula E."/>
            <person name="Henrissat B."/>
            <person name="Morin E."/>
            <person name="Kohler A."/>
            <person name="Barry K."/>
            <person name="LaButti K."/>
            <person name="Morin E."/>
            <person name="Salamov A."/>
            <person name="Lipzen A."/>
            <person name="Mereny Z."/>
            <person name="Hegedus B."/>
            <person name="Baldrian P."/>
            <person name="Stursova M."/>
            <person name="Weitz H."/>
            <person name="Taylor A."/>
            <person name="Grigoriev I.V."/>
            <person name="Nagy L.G."/>
            <person name="Martin F."/>
            <person name="Kauserud H."/>
        </authorList>
    </citation>
    <scope>NUCLEOTIDE SEQUENCE</scope>
    <source>
        <strain evidence="2">CBHHK200</strain>
    </source>
</reference>
<comment type="caution">
    <text evidence="2">The sequence shown here is derived from an EMBL/GenBank/DDBJ whole genome shotgun (WGS) entry which is preliminary data.</text>
</comment>
<dbReference type="Proteomes" id="UP001218188">
    <property type="component" value="Unassembled WGS sequence"/>
</dbReference>
<evidence type="ECO:0000313" key="3">
    <source>
        <dbReference type="Proteomes" id="UP001218188"/>
    </source>
</evidence>
<organism evidence="2 3">
    <name type="scientific">Mycena alexandri</name>
    <dbReference type="NCBI Taxonomy" id="1745969"/>
    <lineage>
        <taxon>Eukaryota</taxon>
        <taxon>Fungi</taxon>
        <taxon>Dikarya</taxon>
        <taxon>Basidiomycota</taxon>
        <taxon>Agaricomycotina</taxon>
        <taxon>Agaricomycetes</taxon>
        <taxon>Agaricomycetidae</taxon>
        <taxon>Agaricales</taxon>
        <taxon>Marasmiineae</taxon>
        <taxon>Mycenaceae</taxon>
        <taxon>Mycena</taxon>
    </lineage>
</organism>
<proteinExistence type="predicted"/>